<protein>
    <submittedName>
        <fullName evidence="2">DUF4831 family protein</fullName>
    </submittedName>
</protein>
<feature type="signal peptide" evidence="1">
    <location>
        <begin position="1"/>
        <end position="19"/>
    </location>
</feature>
<reference evidence="2 3" key="1">
    <citation type="submission" date="2020-08" db="EMBL/GenBank/DDBJ databases">
        <title>Genome public.</title>
        <authorList>
            <person name="Liu C."/>
            <person name="Sun Q."/>
        </authorList>
    </citation>
    <scope>NUCLEOTIDE SEQUENCE [LARGE SCALE GENOMIC DNA]</scope>
    <source>
        <strain evidence="2 3">New-7</strain>
    </source>
</reference>
<dbReference type="RefSeq" id="WP_101571449.1">
    <property type="nucleotide sequence ID" value="NZ_JACOOK010000001.1"/>
</dbReference>
<accession>A0ABR7CK53</accession>
<dbReference type="Pfam" id="PF16115">
    <property type="entry name" value="DUF4831"/>
    <property type="match status" value="1"/>
</dbReference>
<evidence type="ECO:0000313" key="2">
    <source>
        <dbReference type="EMBL" id="MBC5616027.1"/>
    </source>
</evidence>
<name>A0ABR7CK53_9BACT</name>
<gene>
    <name evidence="2" type="ORF">H8S08_03210</name>
</gene>
<evidence type="ECO:0000256" key="1">
    <source>
        <dbReference type="SAM" id="SignalP"/>
    </source>
</evidence>
<dbReference type="Proteomes" id="UP000636891">
    <property type="component" value="Unassembled WGS sequence"/>
</dbReference>
<proteinExistence type="predicted"/>
<dbReference type="EMBL" id="JACOOK010000001">
    <property type="protein sequence ID" value="MBC5616027.1"/>
    <property type="molecule type" value="Genomic_DNA"/>
</dbReference>
<keyword evidence="3" id="KW-1185">Reference proteome</keyword>
<sequence>MKKVLVLGALCALVTGASAQVKAYKADQMTNPNSVAYALPRTVVKVRVVAEKESVRVGPYARFAQKYLGVIAPLADKDIYTIKSATLCGVQEADPAEVYALDNPDKSPVRIYDPTPEGFVAAPLDGVEPAGIAGPIRKGVRMRGAGPDVISYVECDTAFLKVPIDKQSTVEKSAESMAADAANMIFSLRRHRLDLVTGEAGENVFGGGLKAALDEISRLEQEYLALFLGKQYRQTVAREYNALPSKDENTLVVCRFSDTAGLLPDNDLSGRPITLEMTPEKKAEASPLANRNKEIKGGVFYRIADMVNCRLTDGNRQIAQARMPIYQFGVVVQVPVTAVK</sequence>
<feature type="chain" id="PRO_5046736009" evidence="1">
    <location>
        <begin position="20"/>
        <end position="340"/>
    </location>
</feature>
<evidence type="ECO:0000313" key="3">
    <source>
        <dbReference type="Proteomes" id="UP000636891"/>
    </source>
</evidence>
<comment type="caution">
    <text evidence="2">The sequence shown here is derived from an EMBL/GenBank/DDBJ whole genome shotgun (WGS) entry which is preliminary data.</text>
</comment>
<organism evidence="2 3">
    <name type="scientific">Alistipes hominis</name>
    <dbReference type="NCBI Taxonomy" id="2763015"/>
    <lineage>
        <taxon>Bacteria</taxon>
        <taxon>Pseudomonadati</taxon>
        <taxon>Bacteroidota</taxon>
        <taxon>Bacteroidia</taxon>
        <taxon>Bacteroidales</taxon>
        <taxon>Rikenellaceae</taxon>
        <taxon>Alistipes</taxon>
    </lineage>
</organism>
<dbReference type="InterPro" id="IPR032265">
    <property type="entry name" value="DUF4831"/>
</dbReference>
<keyword evidence="1" id="KW-0732">Signal</keyword>